<feature type="region of interest" description="Disordered" evidence="1">
    <location>
        <begin position="1"/>
        <end position="23"/>
    </location>
</feature>
<dbReference type="GeneID" id="20176581"/>
<evidence type="ECO:0000256" key="1">
    <source>
        <dbReference type="SAM" id="MobiDB-lite"/>
    </source>
</evidence>
<dbReference type="OMA" id="VLWINSL"/>
<proteinExistence type="predicted"/>
<reference evidence="2 3" key="2">
    <citation type="submission" date="2013-11" db="EMBL/GenBank/DDBJ databases">
        <title>The Genome Sequence of Phytophthora parasitica INRA-310.</title>
        <authorList>
            <consortium name="The Broad Institute Genomics Platform"/>
            <person name="Russ C."/>
            <person name="Tyler B."/>
            <person name="Panabieres F."/>
            <person name="Shan W."/>
            <person name="Tripathy S."/>
            <person name="Grunwald N."/>
            <person name="Machado M."/>
            <person name="Johnson C.S."/>
            <person name="Arredondo F."/>
            <person name="Hong C."/>
            <person name="Coffey M."/>
            <person name="Young S.K."/>
            <person name="Zeng Q."/>
            <person name="Gargeya S."/>
            <person name="Fitzgerald M."/>
            <person name="Abouelleil A."/>
            <person name="Alvarado L."/>
            <person name="Chapman S.B."/>
            <person name="Gainer-Dewar J."/>
            <person name="Goldberg J."/>
            <person name="Griggs A."/>
            <person name="Gujja S."/>
            <person name="Hansen M."/>
            <person name="Howarth C."/>
            <person name="Imamovic A."/>
            <person name="Ireland A."/>
            <person name="Larimer J."/>
            <person name="McCowan C."/>
            <person name="Murphy C."/>
            <person name="Pearson M."/>
            <person name="Poon T.W."/>
            <person name="Priest M."/>
            <person name="Roberts A."/>
            <person name="Saif S."/>
            <person name="Shea T."/>
            <person name="Sykes S."/>
            <person name="Wortman J."/>
            <person name="Nusbaum C."/>
            <person name="Birren B."/>
        </authorList>
    </citation>
    <scope>NUCLEOTIDE SEQUENCE [LARGE SCALE GENOMIC DNA]</scope>
    <source>
        <strain evidence="2 3">INRA-310</strain>
    </source>
</reference>
<evidence type="ECO:0008006" key="4">
    <source>
        <dbReference type="Google" id="ProtNLM"/>
    </source>
</evidence>
<sequence length="186" mass="21420">MPRTPRPQNVMARTPGQQQGRTRTTGTIKLPKQFKRVAISFRHKLYVIEFYDAIISKEKMHVTISYFYPSLAADNVKVKKRQVYNWLNQRALIIDKCETGCGSHCKDIEFGMSATLSPEFEKQLVLWINSLRKEGVPVTGTMRLSDTEPDWVLFNRLLEEVPVVRHVVDASRYVDTLAVEEQDFGS</sequence>
<reference evidence="3" key="1">
    <citation type="submission" date="2011-12" db="EMBL/GenBank/DDBJ databases">
        <authorList>
            <consortium name="The Broad Institute Genome Sequencing Platform"/>
            <person name="Russ C."/>
            <person name="Tyler B."/>
            <person name="Panabieres F."/>
            <person name="Shan W."/>
            <person name="Tripathy S."/>
            <person name="Grunwald N."/>
            <person name="Machado M."/>
            <person name="Young S.K."/>
            <person name="Zeng Q."/>
            <person name="Gargeya S."/>
            <person name="Fitzgerald M."/>
            <person name="Haas B."/>
            <person name="Abouelleil A."/>
            <person name="Alvarado L."/>
            <person name="Arachchi H.M."/>
            <person name="Berlin A."/>
            <person name="Chapman S.B."/>
            <person name="Gearin G."/>
            <person name="Goldberg J."/>
            <person name="Griggs A."/>
            <person name="Gujja S."/>
            <person name="Hansen M."/>
            <person name="Heiman D."/>
            <person name="Howarth C."/>
            <person name="Larimer J."/>
            <person name="Lui A."/>
            <person name="MacDonald P.J.P."/>
            <person name="McCowen C."/>
            <person name="Montmayeur A."/>
            <person name="Murphy C."/>
            <person name="Neiman D."/>
            <person name="Pearson M."/>
            <person name="Priest M."/>
            <person name="Roberts A."/>
            <person name="Saif S."/>
            <person name="Shea T."/>
            <person name="Sisk P."/>
            <person name="Stolte C."/>
            <person name="Sykes S."/>
            <person name="Wortman J."/>
            <person name="Nusbaum C."/>
            <person name="Birren B."/>
        </authorList>
    </citation>
    <scope>NUCLEOTIDE SEQUENCE [LARGE SCALE GENOMIC DNA]</scope>
    <source>
        <strain evidence="3">INRA-310</strain>
    </source>
</reference>
<protein>
    <recommendedName>
        <fullName evidence="4">HTH CENPB-type domain-containing protein</fullName>
    </recommendedName>
</protein>
<evidence type="ECO:0000313" key="3">
    <source>
        <dbReference type="Proteomes" id="UP000018817"/>
    </source>
</evidence>
<dbReference type="VEuPathDB" id="FungiDB:PPTG_06626"/>
<name>W2QS86_PHYN3</name>
<feature type="compositionally biased region" description="Low complexity" evidence="1">
    <location>
        <begin position="13"/>
        <end position="23"/>
    </location>
</feature>
<gene>
    <name evidence="2" type="ORF">PPTG_06626</name>
</gene>
<dbReference type="EMBL" id="KI669570">
    <property type="protein sequence ID" value="ETN15349.1"/>
    <property type="molecule type" value="Genomic_DNA"/>
</dbReference>
<accession>W2QS86</accession>
<dbReference type="OrthoDB" id="89669at2759"/>
<evidence type="ECO:0000313" key="2">
    <source>
        <dbReference type="EMBL" id="ETN15349.1"/>
    </source>
</evidence>
<dbReference type="RefSeq" id="XP_008898920.1">
    <property type="nucleotide sequence ID" value="XM_008900672.1"/>
</dbReference>
<dbReference type="AlphaFoldDB" id="W2QS86"/>
<dbReference type="Proteomes" id="UP000018817">
    <property type="component" value="Unassembled WGS sequence"/>
</dbReference>
<organism evidence="2 3">
    <name type="scientific">Phytophthora nicotianae (strain INRA-310)</name>
    <name type="common">Phytophthora parasitica</name>
    <dbReference type="NCBI Taxonomy" id="761204"/>
    <lineage>
        <taxon>Eukaryota</taxon>
        <taxon>Sar</taxon>
        <taxon>Stramenopiles</taxon>
        <taxon>Oomycota</taxon>
        <taxon>Peronosporomycetes</taxon>
        <taxon>Peronosporales</taxon>
        <taxon>Peronosporaceae</taxon>
        <taxon>Phytophthora</taxon>
    </lineage>
</organism>